<evidence type="ECO:0000313" key="2">
    <source>
        <dbReference type="EnsemblMetazoa" id="ADIR001480-PA"/>
    </source>
</evidence>
<feature type="compositionally biased region" description="Polar residues" evidence="1">
    <location>
        <begin position="421"/>
        <end position="435"/>
    </location>
</feature>
<feature type="compositionally biased region" description="Basic residues" evidence="1">
    <location>
        <begin position="328"/>
        <end position="348"/>
    </location>
</feature>
<protein>
    <submittedName>
        <fullName evidence="2">Uncharacterized protein</fullName>
    </submittedName>
</protein>
<feature type="compositionally biased region" description="Gly residues" evidence="1">
    <location>
        <begin position="498"/>
        <end position="510"/>
    </location>
</feature>
<dbReference type="AlphaFoldDB" id="A0A182N1H2"/>
<feature type="region of interest" description="Disordered" evidence="1">
    <location>
        <begin position="304"/>
        <end position="435"/>
    </location>
</feature>
<name>A0A182N1H2_9DIPT</name>
<reference evidence="3" key="1">
    <citation type="submission" date="2013-03" db="EMBL/GenBank/DDBJ databases">
        <title>The Genome Sequence of Anopheles dirus WRAIR2.</title>
        <authorList>
            <consortium name="The Broad Institute Genomics Platform"/>
            <person name="Neafsey D.E."/>
            <person name="Walton C."/>
            <person name="Walker B."/>
            <person name="Young S.K."/>
            <person name="Zeng Q."/>
            <person name="Gargeya S."/>
            <person name="Fitzgerald M."/>
            <person name="Haas B."/>
            <person name="Abouelleil A."/>
            <person name="Allen A.W."/>
            <person name="Alvarado L."/>
            <person name="Arachchi H.M."/>
            <person name="Berlin A.M."/>
            <person name="Chapman S.B."/>
            <person name="Gainer-Dewar J."/>
            <person name="Goldberg J."/>
            <person name="Griggs A."/>
            <person name="Gujja S."/>
            <person name="Hansen M."/>
            <person name="Howarth C."/>
            <person name="Imamovic A."/>
            <person name="Ireland A."/>
            <person name="Larimer J."/>
            <person name="McCowan C."/>
            <person name="Murphy C."/>
            <person name="Pearson M."/>
            <person name="Poon T.W."/>
            <person name="Priest M."/>
            <person name="Roberts A."/>
            <person name="Saif S."/>
            <person name="Shea T."/>
            <person name="Sisk P."/>
            <person name="Sykes S."/>
            <person name="Wortman J."/>
            <person name="Nusbaum C."/>
            <person name="Birren B."/>
        </authorList>
    </citation>
    <scope>NUCLEOTIDE SEQUENCE [LARGE SCALE GENOMIC DNA]</scope>
    <source>
        <strain evidence="3">WRAIR2</strain>
    </source>
</reference>
<feature type="compositionally biased region" description="Basic and acidic residues" evidence="1">
    <location>
        <begin position="570"/>
        <end position="582"/>
    </location>
</feature>
<feature type="region of interest" description="Disordered" evidence="1">
    <location>
        <begin position="618"/>
        <end position="638"/>
    </location>
</feature>
<feature type="compositionally biased region" description="Basic and acidic residues" evidence="1">
    <location>
        <begin position="622"/>
        <end position="638"/>
    </location>
</feature>
<dbReference type="Proteomes" id="UP000075884">
    <property type="component" value="Unassembled WGS sequence"/>
</dbReference>
<accession>A0A182N1H2</accession>
<reference evidence="2" key="2">
    <citation type="submission" date="2020-05" db="UniProtKB">
        <authorList>
            <consortium name="EnsemblMetazoa"/>
        </authorList>
    </citation>
    <scope>IDENTIFICATION</scope>
    <source>
        <strain evidence="2">WRAIR2</strain>
    </source>
</reference>
<dbReference type="VEuPathDB" id="VectorBase:ADIR001480"/>
<feature type="compositionally biased region" description="Polar residues" evidence="1">
    <location>
        <begin position="391"/>
        <end position="411"/>
    </location>
</feature>
<organism evidence="2 3">
    <name type="scientific">Anopheles dirus</name>
    <dbReference type="NCBI Taxonomy" id="7168"/>
    <lineage>
        <taxon>Eukaryota</taxon>
        <taxon>Metazoa</taxon>
        <taxon>Ecdysozoa</taxon>
        <taxon>Arthropoda</taxon>
        <taxon>Hexapoda</taxon>
        <taxon>Insecta</taxon>
        <taxon>Pterygota</taxon>
        <taxon>Neoptera</taxon>
        <taxon>Endopterygota</taxon>
        <taxon>Diptera</taxon>
        <taxon>Nematocera</taxon>
        <taxon>Culicoidea</taxon>
        <taxon>Culicidae</taxon>
        <taxon>Anophelinae</taxon>
        <taxon>Anopheles</taxon>
    </lineage>
</organism>
<proteinExistence type="predicted"/>
<feature type="region of interest" description="Disordered" evidence="1">
    <location>
        <begin position="214"/>
        <end position="271"/>
    </location>
</feature>
<sequence>MVASDARQLHVRARRTTDTASPAMDQYFEEMLARAVLAYLIDEDMYLLAEHLCLESPYLKAEHQTLLDGGIPVNYLRLSLREIVRDFTKMQAQMLRLVNLCSEAVVMPNDKSVLVQVDHLLEVLKECGTAQTLDQIIATMQPFTYTISPGPVAVGTAEADTSTGLMQPPNVPDTHLTMNANEGPVFYLAPTPLTDPPAVDNQPVPSRTILSTTYAGCQPAPVPPHTKPTAPKPDAGGGGGGSVRSSATPLDTHPILAGAGSSRSTSSQKRSHIRILDFSTPALARNNPSASVAAHGSARRALLSTTTQTDAPPATGNRTAPAEAHEPKPKKRATRRRSYGRYRRRLVARRTAGGQTTLRVARAACGQSARRPASSTDNGRKAGKAKPLDLSNKSNDSSTRTGPPSMTKQQAGSGGRLAAYSPSQQPPTASTKATGEGAITNTATFTAACALTGSPGCPVDPLVVYPMTPRFLNRPLQVLGTLSPLLATLDSTVAPATSGGGPPGGSGQRVGNGPHPLRQMPDINTPSYPITPGCTITPSPPPDGGTPYYEPQDPGPPQDEPPDGGILYVRYRERTPGRESDRPAPAPPPPPAVSHAQQLAAARFEIVCDGRVFQVTNTPLIELHEQRPLERTEPARTQ</sequence>
<evidence type="ECO:0000313" key="3">
    <source>
        <dbReference type="Proteomes" id="UP000075884"/>
    </source>
</evidence>
<evidence type="ECO:0000256" key="1">
    <source>
        <dbReference type="SAM" id="MobiDB-lite"/>
    </source>
</evidence>
<dbReference type="EnsemblMetazoa" id="ADIR001480-RA">
    <property type="protein sequence ID" value="ADIR001480-PA"/>
    <property type="gene ID" value="ADIR001480"/>
</dbReference>
<feature type="region of interest" description="Disordered" evidence="1">
    <location>
        <begin position="493"/>
        <end position="597"/>
    </location>
</feature>
<dbReference type="STRING" id="7168.A0A182N1H2"/>
<keyword evidence="3" id="KW-1185">Reference proteome</keyword>